<organism evidence="1">
    <name type="scientific">Micrurus surinamensis</name>
    <name type="common">Surinam coral snake</name>
    <dbReference type="NCBI Taxonomy" id="129470"/>
    <lineage>
        <taxon>Eukaryota</taxon>
        <taxon>Metazoa</taxon>
        <taxon>Chordata</taxon>
        <taxon>Craniata</taxon>
        <taxon>Vertebrata</taxon>
        <taxon>Euteleostomi</taxon>
        <taxon>Lepidosauria</taxon>
        <taxon>Squamata</taxon>
        <taxon>Bifurcata</taxon>
        <taxon>Unidentata</taxon>
        <taxon>Episquamata</taxon>
        <taxon>Toxicofera</taxon>
        <taxon>Serpentes</taxon>
        <taxon>Colubroidea</taxon>
        <taxon>Elapidae</taxon>
        <taxon>Elapinae</taxon>
        <taxon>Micrurus</taxon>
    </lineage>
</organism>
<reference evidence="1" key="1">
    <citation type="submission" date="2017-07" db="EMBL/GenBank/DDBJ databases">
        <authorList>
            <person name="Mikheyev A."/>
            <person name="Grau M."/>
        </authorList>
    </citation>
    <scope>NUCLEOTIDE SEQUENCE</scope>
    <source>
        <tissue evidence="1">Venom_gland</tissue>
    </source>
</reference>
<proteinExistence type="predicted"/>
<dbReference type="EMBL" id="IACN01046614">
    <property type="protein sequence ID" value="LAB52117.1"/>
    <property type="molecule type" value="Transcribed_RNA"/>
</dbReference>
<accession>A0A2D4P2B9</accession>
<evidence type="ECO:0000313" key="1">
    <source>
        <dbReference type="EMBL" id="LAB52117.1"/>
    </source>
</evidence>
<protein>
    <submittedName>
        <fullName evidence="1">Uncharacterized protein</fullName>
    </submittedName>
</protein>
<dbReference type="AlphaFoldDB" id="A0A2D4P2B9"/>
<reference evidence="1" key="2">
    <citation type="submission" date="2017-11" db="EMBL/GenBank/DDBJ databases">
        <title>Coralsnake Venomics: Analyses of Venom Gland Transcriptomes and Proteomes of Six Brazilian Taxa.</title>
        <authorList>
            <person name="Aird S.D."/>
            <person name="Jorge da Silva N."/>
            <person name="Qiu L."/>
            <person name="Villar-Briones A."/>
            <person name="Aparecida-Saddi V."/>
            <person name="Campos-Telles M.P."/>
            <person name="Grau M."/>
            <person name="Mikheyev A.S."/>
        </authorList>
    </citation>
    <scope>NUCLEOTIDE SEQUENCE</scope>
    <source>
        <tissue evidence="1">Venom_gland</tissue>
    </source>
</reference>
<sequence>MVETSSDPPLPSPICRAAAELFARSHQQSPGRRLALVSPQASLGGAWCVQRPLRLEENLPERLPWAMQLMPFGGTLGTPPFMGQLRNLGLVLAANGARERTVTLEEQDPHVCPCGGKQLRMPGRHYLHVFMNSVRPEVCVHESLCKEMYFWSLSQCILQTL</sequence>
<name>A0A2D4P2B9_MICSU</name>